<dbReference type="GO" id="GO:1990961">
    <property type="term" value="P:xenobiotic detoxification by transmembrane export across the plasma membrane"/>
    <property type="evidence" value="ECO:0007669"/>
    <property type="project" value="InterPro"/>
</dbReference>
<reference evidence="10 11" key="1">
    <citation type="journal article" date="2014" name="Acta Crystallogr. D">
        <title>Structure-based characterization and antifreeze properties of a hyperactive ice-binding protein from the Antarctic bacterium Flavobacterium frigoris PS1.</title>
        <authorList>
            <person name="Do H."/>
            <person name="Kim S.J."/>
            <person name="Kim H.J."/>
            <person name="Lee J.H."/>
        </authorList>
    </citation>
    <scope>NUCLEOTIDE SEQUENCE [LARGE SCALE GENOMIC DNA]</scope>
    <source>
        <strain evidence="10 11">PS1</strain>
    </source>
</reference>
<dbReference type="PANTHER" id="PTHR23502:SF132">
    <property type="entry name" value="POLYAMINE TRANSPORTER 2-RELATED"/>
    <property type="match status" value="1"/>
</dbReference>
<dbReference type="InterPro" id="IPR036259">
    <property type="entry name" value="MFS_trans_sf"/>
</dbReference>
<protein>
    <recommendedName>
        <fullName evidence="9">Major facilitator superfamily (MFS) profile domain-containing protein</fullName>
    </recommendedName>
</protein>
<dbReference type="InterPro" id="IPR004812">
    <property type="entry name" value="Efflux_drug-R_Bcr/CmlA"/>
</dbReference>
<gene>
    <name evidence="10" type="ORF">HJ01_00631</name>
</gene>
<proteinExistence type="inferred from homology"/>
<dbReference type="Proteomes" id="UP000005566">
    <property type="component" value="Unassembled WGS sequence"/>
</dbReference>
<dbReference type="InterPro" id="IPR011701">
    <property type="entry name" value="MFS"/>
</dbReference>
<feature type="transmembrane region" description="Helical" evidence="8">
    <location>
        <begin position="25"/>
        <end position="46"/>
    </location>
</feature>
<evidence type="ECO:0000259" key="9">
    <source>
        <dbReference type="PROSITE" id="PS50850"/>
    </source>
</evidence>
<dbReference type="Gene3D" id="1.20.1720.10">
    <property type="entry name" value="Multidrug resistance protein D"/>
    <property type="match status" value="1"/>
</dbReference>
<comment type="caution">
    <text evidence="10">The sequence shown here is derived from an EMBL/GenBank/DDBJ whole genome shotgun (WGS) entry which is preliminary data.</text>
</comment>
<name>H7FNG0_FLAFP</name>
<dbReference type="Pfam" id="PF07690">
    <property type="entry name" value="MFS_1"/>
    <property type="match status" value="1"/>
</dbReference>
<dbReference type="CDD" id="cd17320">
    <property type="entry name" value="MFS_MdfA_MDR_like"/>
    <property type="match status" value="1"/>
</dbReference>
<dbReference type="NCBIfam" id="TIGR00710">
    <property type="entry name" value="efflux_Bcr_CflA"/>
    <property type="match status" value="1"/>
</dbReference>
<keyword evidence="5 8" id="KW-0812">Transmembrane</keyword>
<evidence type="ECO:0000256" key="4">
    <source>
        <dbReference type="ARBA" id="ARBA00022475"/>
    </source>
</evidence>
<feature type="transmembrane region" description="Helical" evidence="8">
    <location>
        <begin position="94"/>
        <end position="113"/>
    </location>
</feature>
<keyword evidence="6 8" id="KW-1133">Transmembrane helix</keyword>
<feature type="transmembrane region" description="Helical" evidence="8">
    <location>
        <begin position="324"/>
        <end position="344"/>
    </location>
</feature>
<comment type="subcellular location">
    <subcellularLocation>
        <location evidence="1">Cell membrane</location>
        <topology evidence="1">Multi-pass membrane protein</topology>
    </subcellularLocation>
</comment>
<keyword evidence="7 8" id="KW-0472">Membrane</keyword>
<evidence type="ECO:0000256" key="6">
    <source>
        <dbReference type="ARBA" id="ARBA00022989"/>
    </source>
</evidence>
<feature type="transmembrane region" description="Helical" evidence="8">
    <location>
        <begin position="386"/>
        <end position="408"/>
    </location>
</feature>
<evidence type="ECO:0000313" key="10">
    <source>
        <dbReference type="EMBL" id="EIA09949.1"/>
    </source>
</evidence>
<feature type="transmembrane region" description="Helical" evidence="8">
    <location>
        <begin position="152"/>
        <end position="171"/>
    </location>
</feature>
<dbReference type="GO" id="GO:0005886">
    <property type="term" value="C:plasma membrane"/>
    <property type="evidence" value="ECO:0007669"/>
    <property type="project" value="UniProtKB-SubCell"/>
</dbReference>
<dbReference type="SUPFAM" id="SSF103473">
    <property type="entry name" value="MFS general substrate transporter"/>
    <property type="match status" value="1"/>
</dbReference>
<feature type="domain" description="Major facilitator superfamily (MFS) profile" evidence="9">
    <location>
        <begin position="25"/>
        <end position="413"/>
    </location>
</feature>
<feature type="transmembrane region" description="Helical" evidence="8">
    <location>
        <begin position="66"/>
        <end position="82"/>
    </location>
</feature>
<comment type="similarity">
    <text evidence="2">Belongs to the major facilitator superfamily. Bcr/CmlA family.</text>
</comment>
<evidence type="ECO:0000256" key="7">
    <source>
        <dbReference type="ARBA" id="ARBA00023136"/>
    </source>
</evidence>
<keyword evidence="11" id="KW-1185">Reference proteome</keyword>
<sequence>MLNNAETNSKPYFCRMQKKIKTSQFEFVALMASLMSVVALAIDALLPALEIIGISIGTTNVVDNQLLITMIFLGLGFGPLIFGPLSDSLGRKPVVYMGFALFIGASFICVNATSLEMMVLGRILQGIGLSAPRTISIAIIRDMYSGDYMARIMSFVTVVFILVPVVAPALGKFVLDYFNWHGIFYIQVVISILVSFWFWKRQPETLSIENKKVFSKKGFIGEFKELLKFKKTIGFTVISGFITGSFMVYLSSSQQIFQNQYNLEEEFPYIFAGLAIAIGAAVFSNGVLVLKYGMEKLITVALVSFFVVSATYVSLFYNTPNPDVRILLLFFGLQFFSIGFLFGNVRAMAMEPVGHIAGIAAAVTGFISTIMAVPISIFIGRFIKETALPLFVGFSICSALAVSLLIYLKIDEKRSNISS</sequence>
<feature type="transmembrane region" description="Helical" evidence="8">
    <location>
        <begin position="270"/>
        <end position="290"/>
    </location>
</feature>
<feature type="transmembrane region" description="Helical" evidence="8">
    <location>
        <begin position="356"/>
        <end position="380"/>
    </location>
</feature>
<dbReference type="PANTHER" id="PTHR23502">
    <property type="entry name" value="MAJOR FACILITATOR SUPERFAMILY"/>
    <property type="match status" value="1"/>
</dbReference>
<feature type="transmembrane region" description="Helical" evidence="8">
    <location>
        <begin position="297"/>
        <end position="318"/>
    </location>
</feature>
<organism evidence="10 11">
    <name type="scientific">Flavobacterium frigoris (strain PS1)</name>
    <dbReference type="NCBI Taxonomy" id="1086011"/>
    <lineage>
        <taxon>Bacteria</taxon>
        <taxon>Pseudomonadati</taxon>
        <taxon>Bacteroidota</taxon>
        <taxon>Flavobacteriia</taxon>
        <taxon>Flavobacteriales</taxon>
        <taxon>Flavobacteriaceae</taxon>
        <taxon>Flavobacterium</taxon>
    </lineage>
</organism>
<evidence type="ECO:0000256" key="2">
    <source>
        <dbReference type="ARBA" id="ARBA00006236"/>
    </source>
</evidence>
<evidence type="ECO:0000313" key="11">
    <source>
        <dbReference type="Proteomes" id="UP000005566"/>
    </source>
</evidence>
<feature type="transmembrane region" description="Helical" evidence="8">
    <location>
        <begin position="177"/>
        <end position="199"/>
    </location>
</feature>
<evidence type="ECO:0000256" key="8">
    <source>
        <dbReference type="SAM" id="Phobius"/>
    </source>
</evidence>
<accession>H7FNG0</accession>
<dbReference type="PROSITE" id="PS50850">
    <property type="entry name" value="MFS"/>
    <property type="match status" value="1"/>
</dbReference>
<dbReference type="AlphaFoldDB" id="H7FNG0"/>
<dbReference type="GO" id="GO:0042910">
    <property type="term" value="F:xenobiotic transmembrane transporter activity"/>
    <property type="evidence" value="ECO:0007669"/>
    <property type="project" value="InterPro"/>
</dbReference>
<dbReference type="EMBL" id="AHKF01000010">
    <property type="protein sequence ID" value="EIA09949.1"/>
    <property type="molecule type" value="Genomic_DNA"/>
</dbReference>
<keyword evidence="3" id="KW-0813">Transport</keyword>
<dbReference type="eggNOG" id="COG2814">
    <property type="taxonomic scope" value="Bacteria"/>
</dbReference>
<feature type="transmembrane region" description="Helical" evidence="8">
    <location>
        <begin position="232"/>
        <end position="250"/>
    </location>
</feature>
<evidence type="ECO:0000256" key="1">
    <source>
        <dbReference type="ARBA" id="ARBA00004651"/>
    </source>
</evidence>
<dbReference type="STRING" id="1086011.HJ01_00631"/>
<dbReference type="PATRIC" id="fig|1086011.3.peg.620"/>
<evidence type="ECO:0000256" key="5">
    <source>
        <dbReference type="ARBA" id="ARBA00022692"/>
    </source>
</evidence>
<dbReference type="InterPro" id="IPR020846">
    <property type="entry name" value="MFS_dom"/>
</dbReference>
<evidence type="ECO:0000256" key="3">
    <source>
        <dbReference type="ARBA" id="ARBA00022448"/>
    </source>
</evidence>
<keyword evidence="4" id="KW-1003">Cell membrane</keyword>